<keyword evidence="10" id="KW-1185">Reference proteome</keyword>
<keyword evidence="3 6" id="KW-0732">Signal</keyword>
<proteinExistence type="inferred from homology"/>
<protein>
    <submittedName>
        <fullName evidence="9">Starch-binding protein</fullName>
    </submittedName>
</protein>
<evidence type="ECO:0000313" key="10">
    <source>
        <dbReference type="Proteomes" id="UP000321513"/>
    </source>
</evidence>
<feature type="domain" description="SusD-like N-terminal" evidence="8">
    <location>
        <begin position="111"/>
        <end position="235"/>
    </location>
</feature>
<dbReference type="Gene3D" id="1.25.40.390">
    <property type="match status" value="1"/>
</dbReference>
<evidence type="ECO:0000256" key="4">
    <source>
        <dbReference type="ARBA" id="ARBA00023136"/>
    </source>
</evidence>
<gene>
    <name evidence="9" type="ORF">SAE01_27620</name>
</gene>
<comment type="subcellular location">
    <subcellularLocation>
        <location evidence="1">Cell outer membrane</location>
    </subcellularLocation>
</comment>
<evidence type="ECO:0000256" key="3">
    <source>
        <dbReference type="ARBA" id="ARBA00022729"/>
    </source>
</evidence>
<dbReference type="EMBL" id="BJYT01000010">
    <property type="protein sequence ID" value="GEO10266.1"/>
    <property type="molecule type" value="Genomic_DNA"/>
</dbReference>
<evidence type="ECO:0000259" key="7">
    <source>
        <dbReference type="Pfam" id="PF07980"/>
    </source>
</evidence>
<dbReference type="InterPro" id="IPR011990">
    <property type="entry name" value="TPR-like_helical_dom_sf"/>
</dbReference>
<dbReference type="Pfam" id="PF07980">
    <property type="entry name" value="SusD_RagB"/>
    <property type="match status" value="1"/>
</dbReference>
<dbReference type="AlphaFoldDB" id="A0A512BE82"/>
<evidence type="ECO:0000313" key="9">
    <source>
        <dbReference type="EMBL" id="GEO10266.1"/>
    </source>
</evidence>
<organism evidence="9 10">
    <name type="scientific">Segetibacter aerophilus</name>
    <dbReference type="NCBI Taxonomy" id="670293"/>
    <lineage>
        <taxon>Bacteria</taxon>
        <taxon>Pseudomonadati</taxon>
        <taxon>Bacteroidota</taxon>
        <taxon>Chitinophagia</taxon>
        <taxon>Chitinophagales</taxon>
        <taxon>Chitinophagaceae</taxon>
        <taxon>Segetibacter</taxon>
    </lineage>
</organism>
<keyword evidence="5" id="KW-0998">Cell outer membrane</keyword>
<evidence type="ECO:0000256" key="1">
    <source>
        <dbReference type="ARBA" id="ARBA00004442"/>
    </source>
</evidence>
<dbReference type="InterPro" id="IPR033985">
    <property type="entry name" value="SusD-like_N"/>
</dbReference>
<evidence type="ECO:0000256" key="6">
    <source>
        <dbReference type="SAM" id="SignalP"/>
    </source>
</evidence>
<comment type="caution">
    <text evidence="9">The sequence shown here is derived from an EMBL/GenBank/DDBJ whole genome shotgun (WGS) entry which is preliminary data.</text>
</comment>
<keyword evidence="4" id="KW-0472">Membrane</keyword>
<dbReference type="PROSITE" id="PS51257">
    <property type="entry name" value="PROKAR_LIPOPROTEIN"/>
    <property type="match status" value="1"/>
</dbReference>
<dbReference type="RefSeq" id="WP_147204383.1">
    <property type="nucleotide sequence ID" value="NZ_BJYT01000010.1"/>
</dbReference>
<dbReference type="InterPro" id="IPR012944">
    <property type="entry name" value="SusD_RagB_dom"/>
</dbReference>
<feature type="domain" description="RagB/SusD" evidence="7">
    <location>
        <begin position="381"/>
        <end position="545"/>
    </location>
</feature>
<feature type="signal peptide" evidence="6">
    <location>
        <begin position="1"/>
        <end position="24"/>
    </location>
</feature>
<sequence length="553" mass="61528">MQINFKKYKRALTYPLLFSSIAFVLGSCQKFLKETPTGQITSDYSFSSASEGAALVTGTYRSLALYTGGAGDYGNFLPCTVEYPTGKVYTTDAHPQFFKFQTNQVSGGTLSDYDNFWNNEYQGVRDCNLALSKIGGITDWTASQQSAAYGEVRTLRAFYYFMLVRYYGDLVMDTSVLASVAEAQQPRVSLKNIYDQVIIPDLEYAVNTSSLVDAPSGNGRITKLISRAILADVYLTCAGYPYQEVATAPAKNWCVDGLFAQTGYPVNTPSAKDFMLKAQTQLNALYGKYTLGTYSDLHTPSKINNTGEAIFQAQYLGGVNDMSGFVQCTLPTQSHIYQAGDEYGTDIPTLGYIASYNPADKRLQDRQMFFYSDTYAKKFDPNQGPADKFPQPYVYKYYDSLAIKNGGGTNLNYTFYRYADILLMLTEVNWALRQLGTAVSDNDITKGINAVRQRALLPDFLASDINLKSIMSERAYELILENKMLWDQRRTRMCLVDGVGSFAAIQSFFGHQPTGFSFAFSAMNLLCPISQNEIAVNAKCLQNFNFLPKQAGQ</sequence>
<feature type="chain" id="PRO_5021830304" evidence="6">
    <location>
        <begin position="25"/>
        <end position="553"/>
    </location>
</feature>
<dbReference type="OrthoDB" id="5694214at2"/>
<evidence type="ECO:0000256" key="5">
    <source>
        <dbReference type="ARBA" id="ARBA00023237"/>
    </source>
</evidence>
<reference evidence="9 10" key="1">
    <citation type="submission" date="2019-07" db="EMBL/GenBank/DDBJ databases">
        <title>Whole genome shotgun sequence of Segetibacter aerophilus NBRC 106135.</title>
        <authorList>
            <person name="Hosoyama A."/>
            <person name="Uohara A."/>
            <person name="Ohji S."/>
            <person name="Ichikawa N."/>
        </authorList>
    </citation>
    <scope>NUCLEOTIDE SEQUENCE [LARGE SCALE GENOMIC DNA]</scope>
    <source>
        <strain evidence="9 10">NBRC 106135</strain>
    </source>
</reference>
<evidence type="ECO:0000259" key="8">
    <source>
        <dbReference type="Pfam" id="PF14322"/>
    </source>
</evidence>
<dbReference type="Proteomes" id="UP000321513">
    <property type="component" value="Unassembled WGS sequence"/>
</dbReference>
<accession>A0A512BE82</accession>
<comment type="similarity">
    <text evidence="2">Belongs to the SusD family.</text>
</comment>
<dbReference type="SUPFAM" id="SSF48452">
    <property type="entry name" value="TPR-like"/>
    <property type="match status" value="1"/>
</dbReference>
<dbReference type="GO" id="GO:0009279">
    <property type="term" value="C:cell outer membrane"/>
    <property type="evidence" value="ECO:0007669"/>
    <property type="project" value="UniProtKB-SubCell"/>
</dbReference>
<name>A0A512BE82_9BACT</name>
<evidence type="ECO:0000256" key="2">
    <source>
        <dbReference type="ARBA" id="ARBA00006275"/>
    </source>
</evidence>
<dbReference type="Pfam" id="PF14322">
    <property type="entry name" value="SusD-like_3"/>
    <property type="match status" value="1"/>
</dbReference>